<keyword evidence="4 6" id="KW-0067">ATP-binding</keyword>
<dbReference type="EMBL" id="CP121472">
    <property type="protein sequence ID" value="WPL19606.1"/>
    <property type="molecule type" value="Genomic_DNA"/>
</dbReference>
<evidence type="ECO:0000313" key="6">
    <source>
        <dbReference type="EMBL" id="WPL19606.1"/>
    </source>
</evidence>
<evidence type="ECO:0000256" key="4">
    <source>
        <dbReference type="ARBA" id="ARBA00022840"/>
    </source>
</evidence>
<evidence type="ECO:0000313" key="7">
    <source>
        <dbReference type="Proteomes" id="UP001432180"/>
    </source>
</evidence>
<dbReference type="InterPro" id="IPR003439">
    <property type="entry name" value="ABC_transporter-like_ATP-bd"/>
</dbReference>
<keyword evidence="6" id="KW-0378">Hydrolase</keyword>
<accession>A0ABZ0SJB1</accession>
<dbReference type="InterPro" id="IPR003593">
    <property type="entry name" value="AAA+_ATPase"/>
</dbReference>
<evidence type="ECO:0000256" key="3">
    <source>
        <dbReference type="ARBA" id="ARBA00022741"/>
    </source>
</evidence>
<evidence type="ECO:0000259" key="5">
    <source>
        <dbReference type="PROSITE" id="PS50893"/>
    </source>
</evidence>
<dbReference type="InterPro" id="IPR050153">
    <property type="entry name" value="Metal_Ion_Import_ABC"/>
</dbReference>
<sequence>MGKAPEPVIVAEGLGFSYDLLPVLEALTFSVARGEFLGLVGPNAGGKSTLLKLILGLLEPSTGRLQVLGQTPRQARRRIGYVPQYPAFARDFPITVADAVLMGRLGTRPFMLGYKAHDRVAVENALHEVEAADLGRRPIGKLSGGQLQRVLLARALVSDPEILILDEPTANIDHRVEGDIFELLAELNARMTILVVSHDIAFISGYVSRVACLNRTLVCHSTGAIEGELIKDLYGESVRGILHDH</sequence>
<comment type="similarity">
    <text evidence="1">Belongs to the ABC transporter superfamily.</text>
</comment>
<dbReference type="PANTHER" id="PTHR42734:SF17">
    <property type="entry name" value="METAL TRANSPORT SYSTEM ATP-BINDING PROTEIN TM_0124-RELATED"/>
    <property type="match status" value="1"/>
</dbReference>
<organism evidence="6 7">
    <name type="scientific">Thiorhodovibrio winogradskyi</name>
    <dbReference type="NCBI Taxonomy" id="77007"/>
    <lineage>
        <taxon>Bacteria</taxon>
        <taxon>Pseudomonadati</taxon>
        <taxon>Pseudomonadota</taxon>
        <taxon>Gammaproteobacteria</taxon>
        <taxon>Chromatiales</taxon>
        <taxon>Chromatiaceae</taxon>
        <taxon>Thiorhodovibrio</taxon>
    </lineage>
</organism>
<keyword evidence="7" id="KW-1185">Reference proteome</keyword>
<feature type="domain" description="ABC transporter" evidence="5">
    <location>
        <begin position="9"/>
        <end position="240"/>
    </location>
</feature>
<dbReference type="GO" id="GO:0016787">
    <property type="term" value="F:hydrolase activity"/>
    <property type="evidence" value="ECO:0007669"/>
    <property type="project" value="UniProtKB-KW"/>
</dbReference>
<dbReference type="GO" id="GO:0005524">
    <property type="term" value="F:ATP binding"/>
    <property type="evidence" value="ECO:0007669"/>
    <property type="project" value="UniProtKB-KW"/>
</dbReference>
<dbReference type="PANTHER" id="PTHR42734">
    <property type="entry name" value="METAL TRANSPORT SYSTEM ATP-BINDING PROTEIN TM_0124-RELATED"/>
    <property type="match status" value="1"/>
</dbReference>
<dbReference type="InterPro" id="IPR017871">
    <property type="entry name" value="ABC_transporter-like_CS"/>
</dbReference>
<dbReference type="SUPFAM" id="SSF52540">
    <property type="entry name" value="P-loop containing nucleoside triphosphate hydrolases"/>
    <property type="match status" value="1"/>
</dbReference>
<dbReference type="CDD" id="cd03235">
    <property type="entry name" value="ABC_Metallic_Cations"/>
    <property type="match status" value="1"/>
</dbReference>
<dbReference type="RefSeq" id="WP_328985356.1">
    <property type="nucleotide sequence ID" value="NZ_CP121472.1"/>
</dbReference>
<dbReference type="PROSITE" id="PS00211">
    <property type="entry name" value="ABC_TRANSPORTER_1"/>
    <property type="match status" value="1"/>
</dbReference>
<dbReference type="EC" id="3.6.3.-" evidence="6"/>
<dbReference type="Proteomes" id="UP001432180">
    <property type="component" value="Chromosome"/>
</dbReference>
<dbReference type="SMART" id="SM00382">
    <property type="entry name" value="AAA"/>
    <property type="match status" value="1"/>
</dbReference>
<name>A0ABZ0SJB1_9GAMM</name>
<reference evidence="6 7" key="1">
    <citation type="journal article" date="2023" name="Microorganisms">
        <title>Thiorhodovibrio frisius and Trv. litoralis spp. nov., Two Novel Members from a Clade of Fastidious Purple Sulfur Bacteria That Exhibit Unique Red-Shifted Light-Harvesting Capabilities.</title>
        <authorList>
            <person name="Methner A."/>
            <person name="Kuzyk S.B."/>
            <person name="Petersen J."/>
            <person name="Bauer S."/>
            <person name="Brinkmann H."/>
            <person name="Sichau K."/>
            <person name="Wanner G."/>
            <person name="Wolf J."/>
            <person name="Neumann-Schaal M."/>
            <person name="Henke P."/>
            <person name="Tank M."/>
            <person name="Sproer C."/>
            <person name="Bunk B."/>
            <person name="Overmann J."/>
        </authorList>
    </citation>
    <scope>NUCLEOTIDE SEQUENCE [LARGE SCALE GENOMIC DNA]</scope>
    <source>
        <strain evidence="6 7">DSM 6702</strain>
    </source>
</reference>
<keyword evidence="2" id="KW-0813">Transport</keyword>
<evidence type="ECO:0000256" key="1">
    <source>
        <dbReference type="ARBA" id="ARBA00005417"/>
    </source>
</evidence>
<dbReference type="PROSITE" id="PS50893">
    <property type="entry name" value="ABC_TRANSPORTER_2"/>
    <property type="match status" value="1"/>
</dbReference>
<evidence type="ECO:0000256" key="2">
    <source>
        <dbReference type="ARBA" id="ARBA00022448"/>
    </source>
</evidence>
<proteinExistence type="inferred from homology"/>
<keyword evidence="3" id="KW-0547">Nucleotide-binding</keyword>
<dbReference type="Pfam" id="PF00005">
    <property type="entry name" value="ABC_tran"/>
    <property type="match status" value="1"/>
</dbReference>
<dbReference type="InterPro" id="IPR027417">
    <property type="entry name" value="P-loop_NTPase"/>
</dbReference>
<gene>
    <name evidence="6" type="primary">adcC</name>
    <name evidence="6" type="ORF">Thiowin_04743</name>
</gene>
<dbReference type="Gene3D" id="3.40.50.300">
    <property type="entry name" value="P-loop containing nucleotide triphosphate hydrolases"/>
    <property type="match status" value="1"/>
</dbReference>
<protein>
    <submittedName>
        <fullName evidence="6">Zinc transport system ATP-binding protein AdcC</fullName>
        <ecNumber evidence="6">3.6.3.-</ecNumber>
    </submittedName>
</protein>